<evidence type="ECO:0000256" key="1">
    <source>
        <dbReference type="SAM" id="MobiDB-lite"/>
    </source>
</evidence>
<sequence length="53" mass="5475">MASSQSAPSQLLEVFRAGTCAPTEPPRTADVPTPRLVPPGCVTDPTRATGVCH</sequence>
<comment type="caution">
    <text evidence="2">The sequence shown here is derived from an EMBL/GenBank/DDBJ whole genome shotgun (WGS) entry which is preliminary data.</text>
</comment>
<feature type="region of interest" description="Disordered" evidence="1">
    <location>
        <begin position="18"/>
        <end position="53"/>
    </location>
</feature>
<protein>
    <submittedName>
        <fullName evidence="2">Uncharacterized protein</fullName>
    </submittedName>
</protein>
<proteinExistence type="predicted"/>
<keyword evidence="3" id="KW-1185">Reference proteome</keyword>
<organism evidence="2 3">
    <name type="scientific">Ornithinibacter aureus</name>
    <dbReference type="NCBI Taxonomy" id="622664"/>
    <lineage>
        <taxon>Bacteria</taxon>
        <taxon>Bacillati</taxon>
        <taxon>Actinomycetota</taxon>
        <taxon>Actinomycetes</taxon>
        <taxon>Micrococcales</taxon>
        <taxon>Intrasporangiaceae</taxon>
        <taxon>Ornithinibacter</taxon>
    </lineage>
</organism>
<dbReference type="EMBL" id="BAABFX010000017">
    <property type="protein sequence ID" value="GAA4390934.1"/>
    <property type="molecule type" value="Genomic_DNA"/>
</dbReference>
<gene>
    <name evidence="2" type="ORF">GCM10023153_08370</name>
</gene>
<reference evidence="3" key="1">
    <citation type="journal article" date="2019" name="Int. J. Syst. Evol. Microbiol.">
        <title>The Global Catalogue of Microorganisms (GCM) 10K type strain sequencing project: providing services to taxonomists for standard genome sequencing and annotation.</title>
        <authorList>
            <consortium name="The Broad Institute Genomics Platform"/>
            <consortium name="The Broad Institute Genome Sequencing Center for Infectious Disease"/>
            <person name="Wu L."/>
            <person name="Ma J."/>
        </authorList>
    </citation>
    <scope>NUCLEOTIDE SEQUENCE [LARGE SCALE GENOMIC DNA]</scope>
    <source>
        <strain evidence="3">JCM 17738</strain>
    </source>
</reference>
<evidence type="ECO:0000313" key="3">
    <source>
        <dbReference type="Proteomes" id="UP001500390"/>
    </source>
</evidence>
<name>A0ABP8JHE4_9MICO</name>
<evidence type="ECO:0000313" key="2">
    <source>
        <dbReference type="EMBL" id="GAA4390934.1"/>
    </source>
</evidence>
<dbReference type="Proteomes" id="UP001500390">
    <property type="component" value="Unassembled WGS sequence"/>
</dbReference>
<accession>A0ABP8JHE4</accession>